<evidence type="ECO:0000313" key="1">
    <source>
        <dbReference type="EMBL" id="PZO42398.1"/>
    </source>
</evidence>
<dbReference type="Gene3D" id="3.40.50.150">
    <property type="entry name" value="Vaccinia Virus protein VP39"/>
    <property type="match status" value="1"/>
</dbReference>
<dbReference type="SUPFAM" id="SSF53335">
    <property type="entry name" value="S-adenosyl-L-methionine-dependent methyltransferases"/>
    <property type="match status" value="1"/>
</dbReference>
<dbReference type="Pfam" id="PF13578">
    <property type="entry name" value="Methyltransf_24"/>
    <property type="match status" value="1"/>
</dbReference>
<reference evidence="1 2" key="2">
    <citation type="submission" date="2018-06" db="EMBL/GenBank/DDBJ databases">
        <title>Metagenomic assembly of (sub)arctic Cyanobacteria and their associated microbiome from non-axenic cultures.</title>
        <authorList>
            <person name="Baurain D."/>
        </authorList>
    </citation>
    <scope>NUCLEOTIDE SEQUENCE [LARGE SCALE GENOMIC DNA]</scope>
    <source>
        <strain evidence="1">ULC066bin1</strain>
    </source>
</reference>
<comment type="caution">
    <text evidence="1">The sequence shown here is derived from an EMBL/GenBank/DDBJ whole genome shotgun (WGS) entry which is preliminary data.</text>
</comment>
<protein>
    <recommendedName>
        <fullName evidence="3">Class I SAM-dependent methyltransferase</fullName>
    </recommendedName>
</protein>
<dbReference type="AlphaFoldDB" id="A0A2W4YH51"/>
<dbReference type="InterPro" id="IPR029063">
    <property type="entry name" value="SAM-dependent_MTases_sf"/>
</dbReference>
<dbReference type="EMBL" id="QBML01000007">
    <property type="protein sequence ID" value="PZO42398.1"/>
    <property type="molecule type" value="Genomic_DNA"/>
</dbReference>
<dbReference type="Proteomes" id="UP000249467">
    <property type="component" value="Unassembled WGS sequence"/>
</dbReference>
<gene>
    <name evidence="1" type="ORF">DCF19_07360</name>
</gene>
<organism evidence="1 2">
    <name type="scientific">Pseudanabaena frigida</name>
    <dbReference type="NCBI Taxonomy" id="945775"/>
    <lineage>
        <taxon>Bacteria</taxon>
        <taxon>Bacillati</taxon>
        <taxon>Cyanobacteriota</taxon>
        <taxon>Cyanophyceae</taxon>
        <taxon>Pseudanabaenales</taxon>
        <taxon>Pseudanabaenaceae</taxon>
        <taxon>Pseudanabaena</taxon>
    </lineage>
</organism>
<proteinExistence type="predicted"/>
<evidence type="ECO:0000313" key="2">
    <source>
        <dbReference type="Proteomes" id="UP000249467"/>
    </source>
</evidence>
<reference evidence="1 2" key="1">
    <citation type="submission" date="2018-04" db="EMBL/GenBank/DDBJ databases">
        <authorList>
            <person name="Go L.Y."/>
            <person name="Mitchell J.A."/>
        </authorList>
    </citation>
    <scope>NUCLEOTIDE SEQUENCE [LARGE SCALE GENOMIC DNA]</scope>
    <source>
        <strain evidence="1">ULC066bin1</strain>
    </source>
</reference>
<name>A0A2W4YH51_9CYAN</name>
<evidence type="ECO:0008006" key="3">
    <source>
        <dbReference type="Google" id="ProtNLM"/>
    </source>
</evidence>
<sequence>MLYTLEYLSSKHSSPYNIVETGCSSWGVSSTLLWDTFVSEFGGTVDSIDINMQNVEHARKAVSENTTIHCSDSVDFLLDYRKPIDLLYLDSFDCDFFRDNGSADHHLKEFKAVENLLKESSLILIDDTPINKHWLDNAMQRKDYDYLSETHVFYGKGNKIYSYLTQQTHSKLLLHTYQCLFEYYP</sequence>
<accession>A0A2W4YH51</accession>